<keyword evidence="4" id="KW-0804">Transcription</keyword>
<proteinExistence type="predicted"/>
<dbReference type="Pfam" id="PF01380">
    <property type="entry name" value="SIS"/>
    <property type="match status" value="1"/>
</dbReference>
<keyword evidence="1" id="KW-0805">Transcription regulation</keyword>
<dbReference type="PROSITE" id="PS51071">
    <property type="entry name" value="HTH_RPIR"/>
    <property type="match status" value="1"/>
</dbReference>
<name>A0A0F5JWV2_9BURK</name>
<organism evidence="7 8">
    <name type="scientific">Robbsia andropogonis</name>
    <dbReference type="NCBI Taxonomy" id="28092"/>
    <lineage>
        <taxon>Bacteria</taxon>
        <taxon>Pseudomonadati</taxon>
        <taxon>Pseudomonadota</taxon>
        <taxon>Betaproteobacteria</taxon>
        <taxon>Burkholderiales</taxon>
        <taxon>Burkholderiaceae</taxon>
        <taxon>Robbsia</taxon>
    </lineage>
</organism>
<dbReference type="GO" id="GO:0006096">
    <property type="term" value="P:glycolytic process"/>
    <property type="evidence" value="ECO:0007669"/>
    <property type="project" value="UniProtKB-KW"/>
</dbReference>
<dbReference type="SUPFAM" id="SSF46689">
    <property type="entry name" value="Homeodomain-like"/>
    <property type="match status" value="1"/>
</dbReference>
<reference evidence="7 8" key="1">
    <citation type="submission" date="2015-03" db="EMBL/GenBank/DDBJ databases">
        <title>Draft Genome Sequence of Burkholderia andropogonis type strain ICMP2807, isolated from Sorghum bicolor.</title>
        <authorList>
            <person name="Lopes-Santos L."/>
            <person name="Castro D.B."/>
            <person name="Ottoboni L.M."/>
            <person name="Park D."/>
            <person name="Weirc B.S."/>
            <person name="Destefano S.A."/>
        </authorList>
    </citation>
    <scope>NUCLEOTIDE SEQUENCE [LARGE SCALE GENOMIC DNA]</scope>
    <source>
        <strain evidence="7 8">ICMP2807</strain>
    </source>
</reference>
<feature type="domain" description="SIS" evidence="6">
    <location>
        <begin position="177"/>
        <end position="319"/>
    </location>
</feature>
<accession>A0A0F5JWV2</accession>
<keyword evidence="8" id="KW-1185">Reference proteome</keyword>
<keyword evidence="3" id="KW-0324">Glycolysis</keyword>
<dbReference type="PANTHER" id="PTHR30514">
    <property type="entry name" value="GLUCOKINASE"/>
    <property type="match status" value="1"/>
</dbReference>
<dbReference type="OrthoDB" id="9814005at2"/>
<evidence type="ECO:0000256" key="3">
    <source>
        <dbReference type="ARBA" id="ARBA00023152"/>
    </source>
</evidence>
<dbReference type="GO" id="GO:0003700">
    <property type="term" value="F:DNA-binding transcription factor activity"/>
    <property type="evidence" value="ECO:0007669"/>
    <property type="project" value="InterPro"/>
</dbReference>
<evidence type="ECO:0000313" key="8">
    <source>
        <dbReference type="Proteomes" id="UP000033618"/>
    </source>
</evidence>
<dbReference type="STRING" id="28092.WM40_18785"/>
<comment type="caution">
    <text evidence="7">The sequence shown here is derived from an EMBL/GenBank/DDBJ whole genome shotgun (WGS) entry which is preliminary data.</text>
</comment>
<dbReference type="PANTHER" id="PTHR30514:SF18">
    <property type="entry name" value="RPIR-FAMILY TRANSCRIPTIONAL REGULATOR"/>
    <property type="match status" value="1"/>
</dbReference>
<dbReference type="Gene3D" id="1.10.10.10">
    <property type="entry name" value="Winged helix-like DNA-binding domain superfamily/Winged helix DNA-binding domain"/>
    <property type="match status" value="1"/>
</dbReference>
<dbReference type="InterPro" id="IPR047640">
    <property type="entry name" value="RpiR-like"/>
</dbReference>
<dbReference type="GO" id="GO:0097367">
    <property type="term" value="F:carbohydrate derivative binding"/>
    <property type="evidence" value="ECO:0007669"/>
    <property type="project" value="InterPro"/>
</dbReference>
<evidence type="ECO:0008006" key="9">
    <source>
        <dbReference type="Google" id="ProtNLM"/>
    </source>
</evidence>
<dbReference type="EMBL" id="LAQU01000023">
    <property type="protein sequence ID" value="KKB62190.1"/>
    <property type="molecule type" value="Genomic_DNA"/>
</dbReference>
<evidence type="ECO:0000313" key="7">
    <source>
        <dbReference type="EMBL" id="KKB62190.1"/>
    </source>
</evidence>
<dbReference type="PATRIC" id="fig|28092.6.peg.4407"/>
<dbReference type="InterPro" id="IPR000281">
    <property type="entry name" value="HTH_RpiR"/>
</dbReference>
<dbReference type="SUPFAM" id="SSF53697">
    <property type="entry name" value="SIS domain"/>
    <property type="match status" value="1"/>
</dbReference>
<dbReference type="InterPro" id="IPR046348">
    <property type="entry name" value="SIS_dom_sf"/>
</dbReference>
<evidence type="ECO:0000256" key="1">
    <source>
        <dbReference type="ARBA" id="ARBA00023015"/>
    </source>
</evidence>
<evidence type="ECO:0000259" key="6">
    <source>
        <dbReference type="PROSITE" id="PS51464"/>
    </source>
</evidence>
<dbReference type="InterPro" id="IPR035472">
    <property type="entry name" value="RpiR-like_SIS"/>
</dbReference>
<feature type="domain" description="HTH rpiR-type" evidence="5">
    <location>
        <begin position="8"/>
        <end position="84"/>
    </location>
</feature>
<gene>
    <name evidence="7" type="ORF">WM40_18785</name>
</gene>
<dbReference type="InterPro" id="IPR009057">
    <property type="entry name" value="Homeodomain-like_sf"/>
</dbReference>
<sequence>MAGPDSYDRLIQAITARHDTLGRRARDIARFVIQYPNDIALSSSKTLAAAMGVQSSNLVRFAQGFGYAGFSEMQRVFQARLVAEAPGRAEHMHASRPDVDAGPHADAGGVVDDMALDRLRDSFGSPGNTVWDARVDAGRPVAAQGTLQRAVQDLVAHEMAALREFAWSVPESTLALAADTLAHARTIFIAGQLQAFPIAAYLHYAMLHLRRPVHLVSVGAGLASEIAQLSGPDDVLVAVSFRLHAKEIVDMVGERARLGVPVLAITDSVLSPLTMHALANVIVPTGDPDFASSLAAPMCAAQSLVMAMAARLPRDLDNANGKNAQ</sequence>
<dbReference type="Pfam" id="PF01418">
    <property type="entry name" value="HTH_6"/>
    <property type="match status" value="1"/>
</dbReference>
<evidence type="ECO:0000256" key="4">
    <source>
        <dbReference type="ARBA" id="ARBA00023163"/>
    </source>
</evidence>
<dbReference type="RefSeq" id="WP_046153631.1">
    <property type="nucleotide sequence ID" value="NZ_CADFGU010000015.1"/>
</dbReference>
<dbReference type="GO" id="GO:0003677">
    <property type="term" value="F:DNA binding"/>
    <property type="evidence" value="ECO:0007669"/>
    <property type="project" value="UniProtKB-KW"/>
</dbReference>
<dbReference type="CDD" id="cd05013">
    <property type="entry name" value="SIS_RpiR"/>
    <property type="match status" value="1"/>
</dbReference>
<dbReference type="AlphaFoldDB" id="A0A0F5JWV2"/>
<dbReference type="Proteomes" id="UP000033618">
    <property type="component" value="Unassembled WGS sequence"/>
</dbReference>
<evidence type="ECO:0000256" key="2">
    <source>
        <dbReference type="ARBA" id="ARBA00023125"/>
    </source>
</evidence>
<evidence type="ECO:0000259" key="5">
    <source>
        <dbReference type="PROSITE" id="PS51071"/>
    </source>
</evidence>
<dbReference type="Gene3D" id="3.40.50.10490">
    <property type="entry name" value="Glucose-6-phosphate isomerase like protein, domain 1"/>
    <property type="match status" value="1"/>
</dbReference>
<keyword evidence="2" id="KW-0238">DNA-binding</keyword>
<dbReference type="PROSITE" id="PS51464">
    <property type="entry name" value="SIS"/>
    <property type="match status" value="1"/>
</dbReference>
<dbReference type="InterPro" id="IPR036388">
    <property type="entry name" value="WH-like_DNA-bd_sf"/>
</dbReference>
<dbReference type="InterPro" id="IPR001347">
    <property type="entry name" value="SIS_dom"/>
</dbReference>
<protein>
    <recommendedName>
        <fullName evidence="9">Transcriptional regulator</fullName>
    </recommendedName>
</protein>